<protein>
    <recommendedName>
        <fullName evidence="1">SHSP domain-containing protein</fullName>
    </recommendedName>
</protein>
<dbReference type="EMBL" id="OOIL02005938">
    <property type="protein sequence ID" value="VFQ96351.1"/>
    <property type="molecule type" value="Genomic_DNA"/>
</dbReference>
<dbReference type="AlphaFoldDB" id="A0A484N4W8"/>
<dbReference type="InterPro" id="IPR008978">
    <property type="entry name" value="HSP20-like_chaperone"/>
</dbReference>
<name>A0A484N4W8_9ASTE</name>
<keyword evidence="3" id="KW-1185">Reference proteome</keyword>
<feature type="domain" description="SHSP" evidence="1">
    <location>
        <begin position="4"/>
        <end position="69"/>
    </location>
</feature>
<evidence type="ECO:0000313" key="2">
    <source>
        <dbReference type="EMBL" id="VFQ96351.1"/>
    </source>
</evidence>
<proteinExistence type="predicted"/>
<gene>
    <name evidence="2" type="ORF">CCAM_LOCUS38127</name>
</gene>
<reference evidence="2 3" key="1">
    <citation type="submission" date="2018-04" db="EMBL/GenBank/DDBJ databases">
        <authorList>
            <person name="Vogel A."/>
        </authorList>
    </citation>
    <scope>NUCLEOTIDE SEQUENCE [LARGE SCALE GENOMIC DNA]</scope>
</reference>
<dbReference type="Pfam" id="PF00011">
    <property type="entry name" value="HSP20"/>
    <property type="match status" value="1"/>
</dbReference>
<accession>A0A484N4W8</accession>
<evidence type="ECO:0000259" key="1">
    <source>
        <dbReference type="Pfam" id="PF00011"/>
    </source>
</evidence>
<sequence>MDREKRTIKVVGEDHLDEDGDVWAHFEREFTVPYGYDMKRVSCEFYKDMFLTIEIPIILFPKKETQRSI</sequence>
<organism evidence="2 3">
    <name type="scientific">Cuscuta campestris</name>
    <dbReference type="NCBI Taxonomy" id="132261"/>
    <lineage>
        <taxon>Eukaryota</taxon>
        <taxon>Viridiplantae</taxon>
        <taxon>Streptophyta</taxon>
        <taxon>Embryophyta</taxon>
        <taxon>Tracheophyta</taxon>
        <taxon>Spermatophyta</taxon>
        <taxon>Magnoliopsida</taxon>
        <taxon>eudicotyledons</taxon>
        <taxon>Gunneridae</taxon>
        <taxon>Pentapetalae</taxon>
        <taxon>asterids</taxon>
        <taxon>lamiids</taxon>
        <taxon>Solanales</taxon>
        <taxon>Convolvulaceae</taxon>
        <taxon>Cuscuteae</taxon>
        <taxon>Cuscuta</taxon>
        <taxon>Cuscuta subgen. Grammica</taxon>
        <taxon>Cuscuta sect. Cleistogrammica</taxon>
    </lineage>
</organism>
<dbReference type="Gene3D" id="2.60.40.790">
    <property type="match status" value="1"/>
</dbReference>
<evidence type="ECO:0000313" key="3">
    <source>
        <dbReference type="Proteomes" id="UP000595140"/>
    </source>
</evidence>
<dbReference type="InterPro" id="IPR002068">
    <property type="entry name" value="A-crystallin/Hsp20_dom"/>
</dbReference>
<dbReference type="Proteomes" id="UP000595140">
    <property type="component" value="Unassembled WGS sequence"/>
</dbReference>